<dbReference type="EC" id="2.4.-.-" evidence="5"/>
<dbReference type="InterPro" id="IPR050834">
    <property type="entry name" value="Glycosyltransf_2"/>
</dbReference>
<evidence type="ECO:0000313" key="5">
    <source>
        <dbReference type="EMBL" id="MCQ8279542.1"/>
    </source>
</evidence>
<dbReference type="Proteomes" id="UP001524587">
    <property type="component" value="Unassembled WGS sequence"/>
</dbReference>
<dbReference type="InterPro" id="IPR001173">
    <property type="entry name" value="Glyco_trans_2-like"/>
</dbReference>
<comment type="caution">
    <text evidence="5">The sequence shown here is derived from an EMBL/GenBank/DDBJ whole genome shotgun (WGS) entry which is preliminary data.</text>
</comment>
<dbReference type="InterPro" id="IPR029044">
    <property type="entry name" value="Nucleotide-diphossugar_trans"/>
</dbReference>
<evidence type="ECO:0000256" key="1">
    <source>
        <dbReference type="SAM" id="Coils"/>
    </source>
</evidence>
<accession>A0ABT1WBC0</accession>
<name>A0ABT1WBC0_9PROT</name>
<dbReference type="Gene3D" id="3.40.50.2000">
    <property type="entry name" value="Glycogen Phosphorylase B"/>
    <property type="match status" value="1"/>
</dbReference>
<gene>
    <name evidence="5" type="ORF">NFI95_13935</name>
</gene>
<feature type="coiled-coil region" evidence="1">
    <location>
        <begin position="361"/>
        <end position="388"/>
    </location>
</feature>
<feature type="domain" description="Glycosyltransferase 2-like" evidence="3">
    <location>
        <begin position="890"/>
        <end position="1019"/>
    </location>
</feature>
<dbReference type="Gene3D" id="3.90.550.10">
    <property type="entry name" value="Spore Coat Polysaccharide Biosynthesis Protein SpsA, Chain A"/>
    <property type="match status" value="1"/>
</dbReference>
<feature type="region of interest" description="Disordered" evidence="2">
    <location>
        <begin position="407"/>
        <end position="480"/>
    </location>
</feature>
<dbReference type="CDD" id="cd00761">
    <property type="entry name" value="Glyco_tranf_GTA_type"/>
    <property type="match status" value="1"/>
</dbReference>
<dbReference type="InterPro" id="IPR055259">
    <property type="entry name" value="YkvP/CgeB_Glyco_trans-like"/>
</dbReference>
<keyword evidence="6" id="KW-1185">Reference proteome</keyword>
<evidence type="ECO:0000313" key="6">
    <source>
        <dbReference type="Proteomes" id="UP001524587"/>
    </source>
</evidence>
<protein>
    <submittedName>
        <fullName evidence="5">Glycosyltransferase</fullName>
        <ecNumber evidence="5">2.4.-.-</ecNumber>
    </submittedName>
</protein>
<evidence type="ECO:0000259" key="3">
    <source>
        <dbReference type="Pfam" id="PF00535"/>
    </source>
</evidence>
<sequence>MQPLPGHSDQPEASPALETLLHKAWEGAFAPVPPEANHPAWSGQIPFLYWILAARRPARLAAAGKNVFPAYAACCALIDRLALPTTCRLLFEADSTLPHELRRQHEGRYHAFSRFDTLSAVDVVPDGSIDLLIISEAAPDCAGLDGSERWRPKLSPDAILVLHGAIASEAADSPWAILAQNRPSFPLHSEPGLVVLAPGTGIPEALAPLFALPPDSSDATRLRARFALLGERWRAEARARADEQSGARQIEAERAERNRLADRLNALSTAHDRLRDELAASKADRFRLEKDAAQAAARLHDQEQAHQEALRTAAAAAEAGFAALSSRLDALLQATTEEAHRQRAAQKAEHDAERTAATHALEHARAHADALEGALAETRKRLDALQHSVSWRATHPLRLIRAALGAPASKPPADDASAHDHEATTSAAPLPARAGQAESAPEAIPGAASPLHAAEPVPAPYPTPAEDPNQQPDSGPAVGPNGWRPIRRILFVAGEPGTPGATYRTLRNAAACRAAGYEADHVDIAGVNPDNLAAADLLVLWRAGHSGHVQTMLDLAAAARTRVAFDIDDLIFQPSLAVAEIIDGIRTAFVTEAESRSYFQSMQHTLTNSDLCIATTRELAEAAGRQHSMVQVIPNSFDADVERASRRAARLRGERSEDGLVRLGYAGGTRTHQRDFATITPALAAVLRDRPQARLTLFRDGRSGEGLVLIDEFPELLPFAHQIEWRDMVPLAELPGELARFDVSLCPLEVGNPFCEAKSELKYFESALAGACLVASPTAPFRRAVRDGITGFLPATEAGWTETLLRLVDDPALRRSVARDARNDVLWRFGPRRQAELWALLLAQLDGGVSAARAADLALRRGDYPPAGLPEIPDGEVLFSFDRLGEAQITVGMTSYNYEAYLGEALESVFNQTLEHLDLVVVDDGSRDNSVPLLLDWAERNRTRFNRLRILRTRANAGLGGARNLVFDQAETPWIMVLDSDNHLAPHACETLLRAVETDGLAAFAYPRIRQFGGADLVMGADDFQPARLAAGNYIDAMALVAKWAWAAAGGYYVRRDAMGWEDFSLWCRLVELGLHGVPVPEELGFYRVHASSMVNAITEQSDNKRLMVAFVEQRHSWLRLRMRAARKRLERPAAR</sequence>
<proteinExistence type="predicted"/>
<dbReference type="Pfam" id="PF13524">
    <property type="entry name" value="Glyco_trans_1_2"/>
    <property type="match status" value="1"/>
</dbReference>
<dbReference type="SUPFAM" id="SSF53448">
    <property type="entry name" value="Nucleotide-diphospho-sugar transferases"/>
    <property type="match status" value="1"/>
</dbReference>
<evidence type="ECO:0000259" key="4">
    <source>
        <dbReference type="Pfam" id="PF13524"/>
    </source>
</evidence>
<dbReference type="GO" id="GO:0016757">
    <property type="term" value="F:glycosyltransferase activity"/>
    <property type="evidence" value="ECO:0007669"/>
    <property type="project" value="UniProtKB-KW"/>
</dbReference>
<dbReference type="RefSeq" id="WP_422865023.1">
    <property type="nucleotide sequence ID" value="NZ_JAMSKV010000013.1"/>
</dbReference>
<evidence type="ECO:0000256" key="2">
    <source>
        <dbReference type="SAM" id="MobiDB-lite"/>
    </source>
</evidence>
<dbReference type="SUPFAM" id="SSF53756">
    <property type="entry name" value="UDP-Glycosyltransferase/glycogen phosphorylase"/>
    <property type="match status" value="1"/>
</dbReference>
<keyword evidence="5" id="KW-0328">Glycosyltransferase</keyword>
<reference evidence="5 6" key="1">
    <citation type="submission" date="2022-06" db="EMBL/GenBank/DDBJ databases">
        <title>Endosaccharibacter gen. nov., sp. nov., endophytic bacteria isolated from sugarcane.</title>
        <authorList>
            <person name="Pitiwittayakul N."/>
            <person name="Yukphan P."/>
            <person name="Charoenyingcharoen P."/>
            <person name="Tanasupawat S."/>
        </authorList>
    </citation>
    <scope>NUCLEOTIDE SEQUENCE [LARGE SCALE GENOMIC DNA]</scope>
    <source>
        <strain evidence="5 6">KSS8</strain>
    </source>
</reference>
<dbReference type="PANTHER" id="PTHR43685">
    <property type="entry name" value="GLYCOSYLTRANSFERASE"/>
    <property type="match status" value="1"/>
</dbReference>
<feature type="domain" description="Spore protein YkvP/CgeB glycosyl transferase-like" evidence="4">
    <location>
        <begin position="705"/>
        <end position="836"/>
    </location>
</feature>
<organism evidence="5 6">
    <name type="scientific">Endosaccharibacter trunci</name>
    <dbReference type="NCBI Taxonomy" id="2812733"/>
    <lineage>
        <taxon>Bacteria</taxon>
        <taxon>Pseudomonadati</taxon>
        <taxon>Pseudomonadota</taxon>
        <taxon>Alphaproteobacteria</taxon>
        <taxon>Acetobacterales</taxon>
        <taxon>Acetobacteraceae</taxon>
        <taxon>Endosaccharibacter</taxon>
    </lineage>
</organism>
<dbReference type="PANTHER" id="PTHR43685:SF2">
    <property type="entry name" value="GLYCOSYLTRANSFERASE 2-LIKE DOMAIN-CONTAINING PROTEIN"/>
    <property type="match status" value="1"/>
</dbReference>
<dbReference type="EMBL" id="JAMSKV010000013">
    <property type="protein sequence ID" value="MCQ8279542.1"/>
    <property type="molecule type" value="Genomic_DNA"/>
</dbReference>
<feature type="coiled-coil region" evidence="1">
    <location>
        <begin position="250"/>
        <end position="291"/>
    </location>
</feature>
<dbReference type="Pfam" id="PF00535">
    <property type="entry name" value="Glycos_transf_2"/>
    <property type="match status" value="1"/>
</dbReference>
<keyword evidence="1" id="KW-0175">Coiled coil</keyword>
<keyword evidence="5" id="KW-0808">Transferase</keyword>
<feature type="compositionally biased region" description="Basic and acidic residues" evidence="2">
    <location>
        <begin position="412"/>
        <end position="423"/>
    </location>
</feature>